<dbReference type="STRING" id="167879.CPS_4852"/>
<dbReference type="InterPro" id="IPR003346">
    <property type="entry name" value="Transposase_20"/>
</dbReference>
<evidence type="ECO:0000313" key="3">
    <source>
        <dbReference type="EMBL" id="AAZ26409.1"/>
    </source>
</evidence>
<dbReference type="RefSeq" id="WP_011045571.1">
    <property type="nucleotide sequence ID" value="NC_003910.7"/>
</dbReference>
<sequence length="418" mass="48450">MAKLNGNYSVYVGIDWANDKHDLCIQQANSDRRKFKVIKHSANTINDWIISLHKQYKGQIAVAVELSKGPIVYALQKYKFVTIHPVNPSMLAQYRKAFSPSGAKDDPTDAELALDLMLNYPKKIKALKMESEPVRKLTYLVEQRRRLVEDRRRFSNRLINTLKQYYPHLLDWFSHRGSGMFCDFITRWPNLQKLKRARTDTLRKFFHAYPGRTASCTEQRLVLINKAEPLTLDNAVIESHQLLAVALANQMLVVVEAIKIFDKEISVLFETLPDAELYKSLPGTGPCLAPRLLVAMGENRSRFTSASEIQMSAGIAPVTERSGQKCWVHWRYQCSKFVRQSFIEWAAKSVHQSYWAGIYYQQQRSKGNTHQSSVRSLAFKWIRILYRCWKTKEAYDESKYLKALRDRNSPLLFKEKAC</sequence>
<organism evidence="3 4">
    <name type="scientific">Colwellia psychrerythraea (strain 34H / ATCC BAA-681)</name>
    <name type="common">Vibrio psychroerythus</name>
    <dbReference type="NCBI Taxonomy" id="167879"/>
    <lineage>
        <taxon>Bacteria</taxon>
        <taxon>Pseudomonadati</taxon>
        <taxon>Pseudomonadota</taxon>
        <taxon>Gammaproteobacteria</taxon>
        <taxon>Alteromonadales</taxon>
        <taxon>Colwelliaceae</taxon>
        <taxon>Colwellia</taxon>
    </lineage>
</organism>
<dbReference type="AlphaFoldDB" id="Q47UN1"/>
<dbReference type="PANTHER" id="PTHR33055">
    <property type="entry name" value="TRANSPOSASE FOR INSERTION SEQUENCE ELEMENT IS1111A"/>
    <property type="match status" value="1"/>
</dbReference>
<dbReference type="GO" id="GO:0004803">
    <property type="term" value="F:transposase activity"/>
    <property type="evidence" value="ECO:0007669"/>
    <property type="project" value="InterPro"/>
</dbReference>
<evidence type="ECO:0000259" key="1">
    <source>
        <dbReference type="Pfam" id="PF01548"/>
    </source>
</evidence>
<evidence type="ECO:0000313" key="4">
    <source>
        <dbReference type="Proteomes" id="UP000000547"/>
    </source>
</evidence>
<dbReference type="EMBL" id="CP000083">
    <property type="protein sequence ID" value="AAZ26409.1"/>
    <property type="molecule type" value="Genomic_DNA"/>
</dbReference>
<accession>Q47UN1</accession>
<dbReference type="NCBIfam" id="NF033542">
    <property type="entry name" value="transpos_IS110"/>
    <property type="match status" value="1"/>
</dbReference>
<name>Q47UN1_COLP3</name>
<dbReference type="HOGENOM" id="CLU_036902_0_1_6"/>
<feature type="domain" description="Transposase IS116/IS110/IS902 C-terminal" evidence="2">
    <location>
        <begin position="276"/>
        <end position="361"/>
    </location>
</feature>
<evidence type="ECO:0000259" key="2">
    <source>
        <dbReference type="Pfam" id="PF02371"/>
    </source>
</evidence>
<dbReference type="Proteomes" id="UP000000547">
    <property type="component" value="Chromosome"/>
</dbReference>
<dbReference type="Pfam" id="PF02371">
    <property type="entry name" value="Transposase_20"/>
    <property type="match status" value="1"/>
</dbReference>
<reference evidence="3" key="1">
    <citation type="journal article" date="2005" name="Proc. Natl. Acad. Sci. U.S.A.">
        <title>The psychrophilic lifestyle as revealed by the genome sequence of Colwellia psychrerythraea 34H through genomic and proteomic analyses.</title>
        <authorList>
            <person name="Methe B.A."/>
            <person name="Nelson K.E."/>
            <person name="Deming J.W."/>
            <person name="Momen B."/>
            <person name="Melamud E."/>
            <person name="Zhang X."/>
            <person name="Moult J."/>
            <person name="Madupu R."/>
            <person name="Nelson W.C."/>
            <person name="Dodson R.J."/>
            <person name="Brinkac L.M."/>
            <person name="Daugherty S.C."/>
            <person name="Durkin A.S."/>
            <person name="DeBoy R.T."/>
            <person name="Kolonay J.F."/>
            <person name="Sullivan S.A."/>
            <person name="Zhou L."/>
            <person name="Davidsen T.M."/>
            <person name="Wu M."/>
            <person name="Huston A.L."/>
            <person name="Lewis M."/>
            <person name="Weaver B."/>
            <person name="Weidman J.F."/>
            <person name="Khouri H."/>
            <person name="Utterback T.R."/>
            <person name="Feldblyum T.V."/>
            <person name="Fraser C.M."/>
        </authorList>
    </citation>
    <scope>NUCLEOTIDE SEQUENCE [LARGE SCALE GENOMIC DNA]</scope>
    <source>
        <strain evidence="3">34H</strain>
    </source>
</reference>
<gene>
    <name evidence="3" type="ordered locus">CPS_4852</name>
</gene>
<dbReference type="InterPro" id="IPR047650">
    <property type="entry name" value="Transpos_IS110"/>
</dbReference>
<dbReference type="KEGG" id="cps:CPS_4852"/>
<dbReference type="GO" id="GO:0006313">
    <property type="term" value="P:DNA transposition"/>
    <property type="evidence" value="ECO:0007669"/>
    <property type="project" value="InterPro"/>
</dbReference>
<dbReference type="Pfam" id="PF01548">
    <property type="entry name" value="DEDD_Tnp_IS110"/>
    <property type="match status" value="1"/>
</dbReference>
<dbReference type="InterPro" id="IPR002525">
    <property type="entry name" value="Transp_IS110-like_N"/>
</dbReference>
<proteinExistence type="predicted"/>
<dbReference type="PANTHER" id="PTHR33055:SF3">
    <property type="entry name" value="PUTATIVE TRANSPOSASE FOR IS117-RELATED"/>
    <property type="match status" value="1"/>
</dbReference>
<dbReference type="GO" id="GO:0003677">
    <property type="term" value="F:DNA binding"/>
    <property type="evidence" value="ECO:0007669"/>
    <property type="project" value="InterPro"/>
</dbReference>
<feature type="domain" description="Transposase IS110-like N-terminal" evidence="1">
    <location>
        <begin position="12"/>
        <end position="167"/>
    </location>
</feature>
<protein>
    <submittedName>
        <fullName evidence="3">ISCps5, transposase</fullName>
    </submittedName>
</protein>